<keyword evidence="7" id="KW-1185">Reference proteome</keyword>
<keyword evidence="4" id="KW-0411">Iron-sulfur</keyword>
<comment type="caution">
    <text evidence="6">The sequence shown here is derived from an EMBL/GenBank/DDBJ whole genome shotgun (WGS) entry which is preliminary data.</text>
</comment>
<evidence type="ECO:0000256" key="3">
    <source>
        <dbReference type="ARBA" id="ARBA00023004"/>
    </source>
</evidence>
<dbReference type="SUPFAM" id="SSF50022">
    <property type="entry name" value="ISP domain"/>
    <property type="match status" value="1"/>
</dbReference>
<evidence type="ECO:0000256" key="2">
    <source>
        <dbReference type="ARBA" id="ARBA00022723"/>
    </source>
</evidence>
<evidence type="ECO:0000259" key="5">
    <source>
        <dbReference type="PROSITE" id="PS51296"/>
    </source>
</evidence>
<evidence type="ECO:0000313" key="7">
    <source>
        <dbReference type="Proteomes" id="UP000621560"/>
    </source>
</evidence>
<dbReference type="PANTHER" id="PTHR21496">
    <property type="entry name" value="FERREDOXIN-RELATED"/>
    <property type="match status" value="1"/>
</dbReference>
<dbReference type="GO" id="GO:0004497">
    <property type="term" value="F:monooxygenase activity"/>
    <property type="evidence" value="ECO:0007669"/>
    <property type="project" value="UniProtKB-ARBA"/>
</dbReference>
<dbReference type="AlphaFoldDB" id="A0A927GR23"/>
<proteinExistence type="predicted"/>
<dbReference type="InterPro" id="IPR036922">
    <property type="entry name" value="Rieske_2Fe-2S_sf"/>
</dbReference>
<dbReference type="PROSITE" id="PS51296">
    <property type="entry name" value="RIESKE"/>
    <property type="match status" value="1"/>
</dbReference>
<dbReference type="GO" id="GO:0051537">
    <property type="term" value="F:2 iron, 2 sulfur cluster binding"/>
    <property type="evidence" value="ECO:0007669"/>
    <property type="project" value="UniProtKB-KW"/>
</dbReference>
<dbReference type="InterPro" id="IPR017941">
    <property type="entry name" value="Rieske_2Fe-2S"/>
</dbReference>
<dbReference type="GO" id="GO:0016705">
    <property type="term" value="F:oxidoreductase activity, acting on paired donors, with incorporation or reduction of molecular oxygen"/>
    <property type="evidence" value="ECO:0007669"/>
    <property type="project" value="UniProtKB-ARBA"/>
</dbReference>
<name>A0A927GR23_9BACL</name>
<accession>A0A927GR23</accession>
<reference evidence="6" key="1">
    <citation type="submission" date="2020-09" db="EMBL/GenBank/DDBJ databases">
        <title>A novel bacterium of genus Paenibacillus, isolated from South China Sea.</title>
        <authorList>
            <person name="Huang H."/>
            <person name="Mo K."/>
            <person name="Hu Y."/>
        </authorList>
    </citation>
    <scope>NUCLEOTIDE SEQUENCE</scope>
    <source>
        <strain evidence="6">IB182496</strain>
    </source>
</reference>
<dbReference type="Proteomes" id="UP000621560">
    <property type="component" value="Unassembled WGS sequence"/>
</dbReference>
<gene>
    <name evidence="6" type="ORF">IDH44_04050</name>
</gene>
<dbReference type="Pfam" id="PF00355">
    <property type="entry name" value="Rieske"/>
    <property type="match status" value="1"/>
</dbReference>
<dbReference type="RefSeq" id="WP_190914952.1">
    <property type="nucleotide sequence ID" value="NZ_JACXIZ010000010.1"/>
</dbReference>
<evidence type="ECO:0000256" key="1">
    <source>
        <dbReference type="ARBA" id="ARBA00022714"/>
    </source>
</evidence>
<organism evidence="6 7">
    <name type="scientific">Paenibacillus sabuli</name>
    <dbReference type="NCBI Taxonomy" id="2772509"/>
    <lineage>
        <taxon>Bacteria</taxon>
        <taxon>Bacillati</taxon>
        <taxon>Bacillota</taxon>
        <taxon>Bacilli</taxon>
        <taxon>Bacillales</taxon>
        <taxon>Paenibacillaceae</taxon>
        <taxon>Paenibacillus</taxon>
    </lineage>
</organism>
<dbReference type="PANTHER" id="PTHR21496:SF23">
    <property type="entry name" value="3-PHENYLPROPIONATE_CINNAMIC ACID DIOXYGENASE FERREDOXIN SUBUNIT"/>
    <property type="match status" value="1"/>
</dbReference>
<dbReference type="GO" id="GO:0046872">
    <property type="term" value="F:metal ion binding"/>
    <property type="evidence" value="ECO:0007669"/>
    <property type="project" value="UniProtKB-KW"/>
</dbReference>
<dbReference type="CDD" id="cd03467">
    <property type="entry name" value="Rieske"/>
    <property type="match status" value="1"/>
</dbReference>
<feature type="domain" description="Rieske" evidence="5">
    <location>
        <begin position="3"/>
        <end position="115"/>
    </location>
</feature>
<dbReference type="Gene3D" id="2.102.10.10">
    <property type="entry name" value="Rieske [2Fe-2S] iron-sulphur domain"/>
    <property type="match status" value="1"/>
</dbReference>
<sequence>MKHVVCKVEEMEPGSKRSIRIGSREVVLVMTGSGEYCAMRNVCPHQGARLSDGELTGTTLPSCAGEYTYGKEGGVLRCPWHRWEFDVSNGQSLFPDPRSRVKSYEVTVEDGHIVLHD</sequence>
<keyword evidence="2" id="KW-0479">Metal-binding</keyword>
<evidence type="ECO:0000256" key="4">
    <source>
        <dbReference type="ARBA" id="ARBA00023014"/>
    </source>
</evidence>
<keyword evidence="3" id="KW-0408">Iron</keyword>
<keyword evidence="1" id="KW-0001">2Fe-2S</keyword>
<protein>
    <submittedName>
        <fullName evidence="6">Rieske (2Fe-2S) protein</fullName>
    </submittedName>
</protein>
<evidence type="ECO:0000313" key="6">
    <source>
        <dbReference type="EMBL" id="MBD2844352.1"/>
    </source>
</evidence>
<dbReference type="EMBL" id="JACXIZ010000010">
    <property type="protein sequence ID" value="MBD2844352.1"/>
    <property type="molecule type" value="Genomic_DNA"/>
</dbReference>